<dbReference type="EMBL" id="REGN01010477">
    <property type="protein sequence ID" value="RMZ98963.1"/>
    <property type="molecule type" value="Genomic_DNA"/>
</dbReference>
<proteinExistence type="predicted"/>
<organism evidence="1 2">
    <name type="scientific">Brachionus plicatilis</name>
    <name type="common">Marine rotifer</name>
    <name type="synonym">Brachionus muelleri</name>
    <dbReference type="NCBI Taxonomy" id="10195"/>
    <lineage>
        <taxon>Eukaryota</taxon>
        <taxon>Metazoa</taxon>
        <taxon>Spiralia</taxon>
        <taxon>Gnathifera</taxon>
        <taxon>Rotifera</taxon>
        <taxon>Eurotatoria</taxon>
        <taxon>Monogononta</taxon>
        <taxon>Pseudotrocha</taxon>
        <taxon>Ploima</taxon>
        <taxon>Brachionidae</taxon>
        <taxon>Brachionus</taxon>
    </lineage>
</organism>
<evidence type="ECO:0000313" key="2">
    <source>
        <dbReference type="Proteomes" id="UP000276133"/>
    </source>
</evidence>
<keyword evidence="2" id="KW-1185">Reference proteome</keyword>
<protein>
    <submittedName>
        <fullName evidence="1">Uncharacterized protein</fullName>
    </submittedName>
</protein>
<accession>A0A3M7PIW8</accession>
<name>A0A3M7PIW8_BRAPC</name>
<reference evidence="1 2" key="1">
    <citation type="journal article" date="2018" name="Sci. Rep.">
        <title>Genomic signatures of local adaptation to the degree of environmental predictability in rotifers.</title>
        <authorList>
            <person name="Franch-Gras L."/>
            <person name="Hahn C."/>
            <person name="Garcia-Roger E.M."/>
            <person name="Carmona M.J."/>
            <person name="Serra M."/>
            <person name="Gomez A."/>
        </authorList>
    </citation>
    <scope>NUCLEOTIDE SEQUENCE [LARGE SCALE GENOMIC DNA]</scope>
    <source>
        <strain evidence="1">HYR1</strain>
    </source>
</reference>
<sequence>MRTFRGELSVSISKNTPFVYIVTRLRLWAGLKVWNCRSRQIIAVPGGQLGGRERQYLKFIKNTLKTIASK</sequence>
<comment type="caution">
    <text evidence="1">The sequence shown here is derived from an EMBL/GenBank/DDBJ whole genome shotgun (WGS) entry which is preliminary data.</text>
</comment>
<dbReference type="Proteomes" id="UP000276133">
    <property type="component" value="Unassembled WGS sequence"/>
</dbReference>
<gene>
    <name evidence="1" type="ORF">BpHYR1_045921</name>
</gene>
<evidence type="ECO:0000313" key="1">
    <source>
        <dbReference type="EMBL" id="RMZ98963.1"/>
    </source>
</evidence>
<dbReference type="AlphaFoldDB" id="A0A3M7PIW8"/>